<comment type="caution">
    <text evidence="2">The sequence shown here is derived from an EMBL/GenBank/DDBJ whole genome shotgun (WGS) entry which is preliminary data.</text>
</comment>
<name>A0A8X6PMQ0_NEPPI</name>
<reference evidence="2" key="1">
    <citation type="submission" date="2020-08" db="EMBL/GenBank/DDBJ databases">
        <title>Multicomponent nature underlies the extraordinary mechanical properties of spider dragline silk.</title>
        <authorList>
            <person name="Kono N."/>
            <person name="Nakamura H."/>
            <person name="Mori M."/>
            <person name="Yoshida Y."/>
            <person name="Ohtoshi R."/>
            <person name="Malay A.D."/>
            <person name="Moran D.A.P."/>
            <person name="Tomita M."/>
            <person name="Numata K."/>
            <person name="Arakawa K."/>
        </authorList>
    </citation>
    <scope>NUCLEOTIDE SEQUENCE</scope>
</reference>
<keyword evidence="3" id="KW-1185">Reference proteome</keyword>
<accession>A0A8X6PMQ0</accession>
<protein>
    <submittedName>
        <fullName evidence="2">Uncharacterized protein</fullName>
    </submittedName>
</protein>
<dbReference type="AlphaFoldDB" id="A0A8X6PMQ0"/>
<proteinExistence type="predicted"/>
<organism evidence="2 3">
    <name type="scientific">Nephila pilipes</name>
    <name type="common">Giant wood spider</name>
    <name type="synonym">Nephila maculata</name>
    <dbReference type="NCBI Taxonomy" id="299642"/>
    <lineage>
        <taxon>Eukaryota</taxon>
        <taxon>Metazoa</taxon>
        <taxon>Ecdysozoa</taxon>
        <taxon>Arthropoda</taxon>
        <taxon>Chelicerata</taxon>
        <taxon>Arachnida</taxon>
        <taxon>Araneae</taxon>
        <taxon>Araneomorphae</taxon>
        <taxon>Entelegynae</taxon>
        <taxon>Araneoidea</taxon>
        <taxon>Nephilidae</taxon>
        <taxon>Nephila</taxon>
    </lineage>
</organism>
<dbReference type="OrthoDB" id="6436422at2759"/>
<evidence type="ECO:0000256" key="1">
    <source>
        <dbReference type="SAM" id="SignalP"/>
    </source>
</evidence>
<feature type="signal peptide" evidence="1">
    <location>
        <begin position="1"/>
        <end position="28"/>
    </location>
</feature>
<evidence type="ECO:0000313" key="3">
    <source>
        <dbReference type="Proteomes" id="UP000887013"/>
    </source>
</evidence>
<feature type="chain" id="PRO_5036488283" evidence="1">
    <location>
        <begin position="29"/>
        <end position="193"/>
    </location>
</feature>
<gene>
    <name evidence="2" type="primary">AVEN_255901_1</name>
    <name evidence="2" type="ORF">NPIL_262971</name>
</gene>
<keyword evidence="1" id="KW-0732">Signal</keyword>
<dbReference type="Proteomes" id="UP000887013">
    <property type="component" value="Unassembled WGS sequence"/>
</dbReference>
<evidence type="ECO:0000313" key="2">
    <source>
        <dbReference type="EMBL" id="GFT76125.1"/>
    </source>
</evidence>
<sequence length="193" mass="22439">MRSHSFTFLFYTVMIPIVLNWKQQVVQSTPLNSYANLSRLFKDLKQSHQKSEHEDLNINIEVQTDNPKGKIEIIDELEKLLNIVSGKTKKNPNLGPCITPECKSHYGMIWEELHPKRMIHDLLPAYPCDEWDDIARICWLNRNVGNTVTFVLALPPTEDIYDPPDVQWRQVFKTLQENSTKNFAINPGELNLH</sequence>
<dbReference type="EMBL" id="BMAW01071016">
    <property type="protein sequence ID" value="GFT76125.1"/>
    <property type="molecule type" value="Genomic_DNA"/>
</dbReference>